<feature type="transmembrane region" description="Helical" evidence="8">
    <location>
        <begin position="116"/>
        <end position="135"/>
    </location>
</feature>
<dbReference type="FunFam" id="1.20.1250.20:FF:000053">
    <property type="entry name" value="Nitrate transporter 2.1"/>
    <property type="match status" value="1"/>
</dbReference>
<comment type="subcellular location">
    <subcellularLocation>
        <location evidence="1">Endomembrane system</location>
        <topology evidence="1">Multi-pass membrane protein</topology>
    </subcellularLocation>
</comment>
<dbReference type="Gramene" id="PAN28966">
    <property type="protein sequence ID" value="PAN28966"/>
    <property type="gene ID" value="PAHAL_5G190300"/>
</dbReference>
<accession>A0A2S3HSL2</accession>
<dbReference type="PROSITE" id="PS50850">
    <property type="entry name" value="MFS"/>
    <property type="match status" value="1"/>
</dbReference>
<evidence type="ECO:0000313" key="10">
    <source>
        <dbReference type="EMBL" id="PAN28966.1"/>
    </source>
</evidence>
<gene>
    <name evidence="10" type="ORF">PAHAL_5G190300</name>
</gene>
<dbReference type="InterPro" id="IPR020846">
    <property type="entry name" value="MFS_dom"/>
</dbReference>
<dbReference type="EMBL" id="CM008050">
    <property type="protein sequence ID" value="PAN28966.1"/>
    <property type="molecule type" value="Genomic_DNA"/>
</dbReference>
<dbReference type="InterPro" id="IPR036259">
    <property type="entry name" value="MFS_trans_sf"/>
</dbReference>
<comment type="similarity">
    <text evidence="2">Belongs to the major facilitator superfamily. Nitrate/nitrite porter (TC 2.A.1.8) family.</text>
</comment>
<evidence type="ECO:0000256" key="8">
    <source>
        <dbReference type="SAM" id="Phobius"/>
    </source>
</evidence>
<evidence type="ECO:0000259" key="9">
    <source>
        <dbReference type="PROSITE" id="PS50850"/>
    </source>
</evidence>
<dbReference type="InterPro" id="IPR011701">
    <property type="entry name" value="MFS"/>
</dbReference>
<evidence type="ECO:0000256" key="2">
    <source>
        <dbReference type="ARBA" id="ARBA00008432"/>
    </source>
</evidence>
<dbReference type="GO" id="GO:0042128">
    <property type="term" value="P:nitrate assimilation"/>
    <property type="evidence" value="ECO:0007669"/>
    <property type="project" value="UniProtKB-KW"/>
</dbReference>
<dbReference type="Pfam" id="PF07690">
    <property type="entry name" value="MFS_1"/>
    <property type="match status" value="1"/>
</dbReference>
<protein>
    <recommendedName>
        <fullName evidence="9">Major facilitator superfamily (MFS) profile domain-containing protein</fullName>
    </recommendedName>
</protein>
<dbReference type="PANTHER" id="PTHR23515">
    <property type="entry name" value="HIGH-AFFINITY NITRATE TRANSPORTER 2.3"/>
    <property type="match status" value="1"/>
</dbReference>
<feature type="transmembrane region" description="Helical" evidence="8">
    <location>
        <begin position="269"/>
        <end position="293"/>
    </location>
</feature>
<sequence>MAAEGEFKPAAMGVEGAETASSKPRFRMPVDSDNKATEFWLFSFARPHMSAFHMAWFSFFCCFVSTFAAPPLLPLIRDTLDLTATDIGNAGIASVSGAVFARLAMGTACDLVGPRLASAAIILLTTPAVYCSSIMNSAAAFLLVRFFTGIALASFVSTQFWMSSMFSSNKVGLANGYAGGWGNLGGGVVQLLMPLVYQAILKAGSTPFTAWRLAFFIPAFMQSCSAIAVLAFGQDMPDGNYRKLHKSGEMHKASVGSVLRHGVGNYRAWILALLYGYCFGVELTVNNIIAQYFFDLFGVNLQTAGLIAASFGLVNLVSRPVGGSLSDGLSRRFGMRGRLWGLWAIQTIEGVLCIVLGLVSGSFAASVSVMIVFSLFVQAAEGLTFGVVPFVSRRALGLVNGMTGGGGSVGAVLTQYIFFHGTKYKTETGIMYMGVMIIACTLPTALIYFPQWGGMLAGPRPGVTAEDYYNREWTAEERDKGYNTGSVRFAENSVREGGRSAASGIIQPMESSQADV</sequence>
<dbReference type="GO" id="GO:0012505">
    <property type="term" value="C:endomembrane system"/>
    <property type="evidence" value="ECO:0007669"/>
    <property type="project" value="UniProtKB-SubCell"/>
</dbReference>
<feature type="transmembrane region" description="Helical" evidence="8">
    <location>
        <begin position="430"/>
        <end position="449"/>
    </location>
</feature>
<dbReference type="InterPro" id="IPR044772">
    <property type="entry name" value="NO3_transporter"/>
</dbReference>
<keyword evidence="3 8" id="KW-0812">Transmembrane</keyword>
<organism evidence="10">
    <name type="scientific">Panicum hallii</name>
    <dbReference type="NCBI Taxonomy" id="206008"/>
    <lineage>
        <taxon>Eukaryota</taxon>
        <taxon>Viridiplantae</taxon>
        <taxon>Streptophyta</taxon>
        <taxon>Embryophyta</taxon>
        <taxon>Tracheophyta</taxon>
        <taxon>Spermatophyta</taxon>
        <taxon>Magnoliopsida</taxon>
        <taxon>Liliopsida</taxon>
        <taxon>Poales</taxon>
        <taxon>Poaceae</taxon>
        <taxon>PACMAD clade</taxon>
        <taxon>Panicoideae</taxon>
        <taxon>Panicodae</taxon>
        <taxon>Paniceae</taxon>
        <taxon>Panicinae</taxon>
        <taxon>Panicum</taxon>
        <taxon>Panicum sect. Panicum</taxon>
    </lineage>
</organism>
<dbReference type="GO" id="GO:0016020">
    <property type="term" value="C:membrane"/>
    <property type="evidence" value="ECO:0007669"/>
    <property type="project" value="UniProtKB-ARBA"/>
</dbReference>
<feature type="transmembrane region" description="Helical" evidence="8">
    <location>
        <begin position="54"/>
        <end position="75"/>
    </location>
</feature>
<reference evidence="10" key="1">
    <citation type="submission" date="2018-04" db="EMBL/GenBank/DDBJ databases">
        <title>WGS assembly of Panicum hallii.</title>
        <authorList>
            <person name="Lovell J."/>
            <person name="Jenkins J."/>
            <person name="Lowry D."/>
            <person name="Mamidi S."/>
            <person name="Sreedasyam A."/>
            <person name="Weng X."/>
            <person name="Barry K."/>
            <person name="Bonette J."/>
            <person name="Campitelli B."/>
            <person name="Daum C."/>
            <person name="Gordon S."/>
            <person name="Gould B."/>
            <person name="Lipzen A."/>
            <person name="Macqueen A."/>
            <person name="Palacio-Mejia J."/>
            <person name="Plott C."/>
            <person name="Shakirov E."/>
            <person name="Shu S."/>
            <person name="Yoshinaga Y."/>
            <person name="Zane M."/>
            <person name="Rokhsar D."/>
            <person name="Grimwood J."/>
            <person name="Schmutz J."/>
            <person name="Juenger T."/>
        </authorList>
    </citation>
    <scope>NUCLEOTIDE SEQUENCE [LARGE SCALE GENOMIC DNA]</scope>
    <source>
        <strain evidence="10">FIL2</strain>
    </source>
</reference>
<feature type="transmembrane region" description="Helical" evidence="8">
    <location>
        <begin position="365"/>
        <end position="388"/>
    </location>
</feature>
<feature type="transmembrane region" description="Helical" evidence="8">
    <location>
        <begin position="339"/>
        <end position="359"/>
    </location>
</feature>
<feature type="transmembrane region" description="Helical" evidence="8">
    <location>
        <begin position="141"/>
        <end position="162"/>
    </location>
</feature>
<evidence type="ECO:0000256" key="4">
    <source>
        <dbReference type="ARBA" id="ARBA00022989"/>
    </source>
</evidence>
<feature type="domain" description="Major facilitator superfamily (MFS) profile" evidence="9">
    <location>
        <begin position="51"/>
        <end position="446"/>
    </location>
</feature>
<feature type="transmembrane region" description="Helical" evidence="8">
    <location>
        <begin position="395"/>
        <end position="418"/>
    </location>
</feature>
<dbReference type="Gene3D" id="1.20.1250.20">
    <property type="entry name" value="MFS general substrate transporter like domains"/>
    <property type="match status" value="2"/>
</dbReference>
<evidence type="ECO:0000256" key="3">
    <source>
        <dbReference type="ARBA" id="ARBA00022692"/>
    </source>
</evidence>
<feature type="transmembrane region" description="Helical" evidence="8">
    <location>
        <begin position="213"/>
        <end position="233"/>
    </location>
</feature>
<dbReference type="AlphaFoldDB" id="A0A2S3HSL2"/>
<dbReference type="FunFam" id="1.20.1250.20:FF:000198">
    <property type="entry name" value="High affinity nitrate transporter 2.5"/>
    <property type="match status" value="1"/>
</dbReference>
<name>A0A2S3HSL2_9POAL</name>
<dbReference type="SUPFAM" id="SSF103473">
    <property type="entry name" value="MFS general substrate transporter"/>
    <property type="match status" value="1"/>
</dbReference>
<dbReference type="GO" id="GO:0015112">
    <property type="term" value="F:nitrate transmembrane transporter activity"/>
    <property type="evidence" value="ECO:0007669"/>
    <property type="project" value="InterPro"/>
</dbReference>
<dbReference type="Proteomes" id="UP000243499">
    <property type="component" value="Chromosome 5"/>
</dbReference>
<dbReference type="CDD" id="cd17341">
    <property type="entry name" value="MFS_NRT2_like"/>
    <property type="match status" value="1"/>
</dbReference>
<evidence type="ECO:0000256" key="1">
    <source>
        <dbReference type="ARBA" id="ARBA00004127"/>
    </source>
</evidence>
<evidence type="ECO:0000256" key="7">
    <source>
        <dbReference type="SAM" id="MobiDB-lite"/>
    </source>
</evidence>
<evidence type="ECO:0000256" key="6">
    <source>
        <dbReference type="ARBA" id="ARBA00023136"/>
    </source>
</evidence>
<keyword evidence="6 8" id="KW-0472">Membrane</keyword>
<proteinExistence type="inferred from homology"/>
<keyword evidence="5" id="KW-0534">Nitrate assimilation</keyword>
<keyword evidence="4 8" id="KW-1133">Transmembrane helix</keyword>
<evidence type="ECO:0000256" key="5">
    <source>
        <dbReference type="ARBA" id="ARBA00023063"/>
    </source>
</evidence>
<feature type="transmembrane region" description="Helical" evidence="8">
    <location>
        <begin position="174"/>
        <end position="193"/>
    </location>
</feature>
<feature type="region of interest" description="Disordered" evidence="7">
    <location>
        <begin position="493"/>
        <end position="516"/>
    </location>
</feature>